<sequence length="80" mass="8275">MNKKQIAQKAKKYYNNAVVATGVTIASITPVMAADGDGSFDLTSGLTVTAVLAGIVGAATLKAMPTFTAWGVRKALSMLR</sequence>
<evidence type="ECO:0000256" key="1">
    <source>
        <dbReference type="SAM" id="Phobius"/>
    </source>
</evidence>
<dbReference type="InterPro" id="IPR057886">
    <property type="entry name" value="Inovirus_capsid"/>
</dbReference>
<feature type="transmembrane region" description="Helical" evidence="1">
    <location>
        <begin position="49"/>
        <end position="72"/>
    </location>
</feature>
<dbReference type="Proteomes" id="UP000316981">
    <property type="component" value="Unassembled WGS sequence"/>
</dbReference>
<organism evidence="2 3">
    <name type="scientific">Acinetobacter colistiniresistens</name>
    <dbReference type="NCBI Taxonomy" id="280145"/>
    <lineage>
        <taxon>Bacteria</taxon>
        <taxon>Pseudomonadati</taxon>
        <taxon>Pseudomonadota</taxon>
        <taxon>Gammaproteobacteria</taxon>
        <taxon>Moraxellales</taxon>
        <taxon>Moraxellaceae</taxon>
        <taxon>Acinetobacter</taxon>
    </lineage>
</organism>
<evidence type="ECO:0000313" key="2">
    <source>
        <dbReference type="EMBL" id="TVT78949.1"/>
    </source>
</evidence>
<comment type="caution">
    <text evidence="2">The sequence shown here is derived from an EMBL/GenBank/DDBJ whole genome shotgun (WGS) entry which is preliminary data.</text>
</comment>
<dbReference type="Pfam" id="PF25631">
    <property type="entry name" value="Inovirus_capsid"/>
    <property type="match status" value="1"/>
</dbReference>
<dbReference type="EMBL" id="VMTP01000081">
    <property type="protein sequence ID" value="TVT78949.1"/>
    <property type="molecule type" value="Genomic_DNA"/>
</dbReference>
<evidence type="ECO:0000313" key="3">
    <source>
        <dbReference type="Proteomes" id="UP000316981"/>
    </source>
</evidence>
<reference evidence="2 3" key="1">
    <citation type="submission" date="2019-07" db="EMBL/GenBank/DDBJ databases">
        <title>Draft Genome Sequence of the first blaOXA-58-Harboring Acinetobacter colistiniresistens clinical isolate from Brazil.</title>
        <authorList>
            <person name="Favaro L.S."/>
            <person name="Paula-Petroli S.B."/>
            <person name="Moura C.F."/>
            <person name="Tognim M.C.B."/>
            <person name="Venancio E.J."/>
            <person name="Yamada-Ogatta S.F."/>
            <person name="Carrara-Marroni F.E."/>
        </authorList>
    </citation>
    <scope>NUCLEOTIDE SEQUENCE [LARGE SCALE GENOMIC DNA]</scope>
    <source>
        <strain evidence="2 3">DL</strain>
    </source>
</reference>
<keyword evidence="1" id="KW-0472">Membrane</keyword>
<dbReference type="AlphaFoldDB" id="A0A558F150"/>
<proteinExistence type="predicted"/>
<keyword evidence="1" id="KW-1133">Transmembrane helix</keyword>
<accession>A0A558F150</accession>
<protein>
    <submittedName>
        <fullName evidence="2">Uncharacterized protein</fullName>
    </submittedName>
</protein>
<keyword evidence="1" id="KW-0812">Transmembrane</keyword>
<dbReference type="RefSeq" id="WP_144583750.1">
    <property type="nucleotide sequence ID" value="NZ_VMTP01000081.1"/>
</dbReference>
<name>A0A558F150_9GAMM</name>
<gene>
    <name evidence="2" type="ORF">FPV60_16025</name>
</gene>